<gene>
    <name evidence="2" type="ORF">IAB98_03400</name>
</gene>
<name>A0A9D1JF12_9FIRM</name>
<dbReference type="EMBL" id="DVHU01000028">
    <property type="protein sequence ID" value="HIR92454.1"/>
    <property type="molecule type" value="Genomic_DNA"/>
</dbReference>
<organism evidence="2 3">
    <name type="scientific">Candidatus Egerieimonas intestinavium</name>
    <dbReference type="NCBI Taxonomy" id="2840777"/>
    <lineage>
        <taxon>Bacteria</taxon>
        <taxon>Bacillati</taxon>
        <taxon>Bacillota</taxon>
        <taxon>Clostridia</taxon>
        <taxon>Lachnospirales</taxon>
        <taxon>Lachnospiraceae</taxon>
        <taxon>Lachnospiraceae incertae sedis</taxon>
        <taxon>Candidatus Egerieimonas</taxon>
    </lineage>
</organism>
<dbReference type="GO" id="GO:0016853">
    <property type="term" value="F:isomerase activity"/>
    <property type="evidence" value="ECO:0007669"/>
    <property type="project" value="UniProtKB-KW"/>
</dbReference>
<evidence type="ECO:0000259" key="1">
    <source>
        <dbReference type="Pfam" id="PF01261"/>
    </source>
</evidence>
<dbReference type="Proteomes" id="UP000886841">
    <property type="component" value="Unassembled WGS sequence"/>
</dbReference>
<dbReference type="InterPro" id="IPR036237">
    <property type="entry name" value="Xyl_isomerase-like_sf"/>
</dbReference>
<dbReference type="SUPFAM" id="SSF51658">
    <property type="entry name" value="Xylose isomerase-like"/>
    <property type="match status" value="1"/>
</dbReference>
<accession>A0A9D1JF12</accession>
<proteinExistence type="predicted"/>
<sequence>MLYFSHLLPDSQMREIIRGTGMGVESIEFSIAENLDRLDDCLRAYERRLLWMGCPGLILHGPFLDLNPMTYDSLVREVTMERYQQAYRAARALGAEKIVFHSCHIPQVYLTEGWAERTAGFFREFLKDKDEQIQVLVENVLEEQPEQLEELASQVEHPAFGLCLDLGHAHCYAQASVLEWIKRLGSYIRHVHVHDNDGQKDSHEALGRGTLPWERGLELLSDRQLTYAIECAKQEAVMDSWRRLKGIFYASNTKDRRI</sequence>
<dbReference type="PANTHER" id="PTHR12110">
    <property type="entry name" value="HYDROXYPYRUVATE ISOMERASE"/>
    <property type="match status" value="1"/>
</dbReference>
<evidence type="ECO:0000313" key="3">
    <source>
        <dbReference type="Proteomes" id="UP000886841"/>
    </source>
</evidence>
<comment type="caution">
    <text evidence="2">The sequence shown here is derived from an EMBL/GenBank/DDBJ whole genome shotgun (WGS) entry which is preliminary data.</text>
</comment>
<dbReference type="InterPro" id="IPR050312">
    <property type="entry name" value="IolE/XylAMocC-like"/>
</dbReference>
<dbReference type="InterPro" id="IPR013022">
    <property type="entry name" value="Xyl_isomerase-like_TIM-brl"/>
</dbReference>
<keyword evidence="2" id="KW-0413">Isomerase</keyword>
<dbReference type="PANTHER" id="PTHR12110:SF21">
    <property type="entry name" value="XYLOSE ISOMERASE-LIKE TIM BARREL DOMAIN-CONTAINING PROTEIN"/>
    <property type="match status" value="1"/>
</dbReference>
<evidence type="ECO:0000313" key="2">
    <source>
        <dbReference type="EMBL" id="HIR92454.1"/>
    </source>
</evidence>
<dbReference type="Gene3D" id="3.20.20.150">
    <property type="entry name" value="Divalent-metal-dependent TIM barrel enzymes"/>
    <property type="match status" value="1"/>
</dbReference>
<dbReference type="Pfam" id="PF01261">
    <property type="entry name" value="AP_endonuc_2"/>
    <property type="match status" value="1"/>
</dbReference>
<feature type="domain" description="Xylose isomerase-like TIM barrel" evidence="1">
    <location>
        <begin position="23"/>
        <end position="225"/>
    </location>
</feature>
<reference evidence="2" key="1">
    <citation type="submission" date="2020-10" db="EMBL/GenBank/DDBJ databases">
        <authorList>
            <person name="Gilroy R."/>
        </authorList>
    </citation>
    <scope>NUCLEOTIDE SEQUENCE</scope>
    <source>
        <strain evidence="2">ChiSxjej1B13-7041</strain>
    </source>
</reference>
<dbReference type="AlphaFoldDB" id="A0A9D1JF12"/>
<reference evidence="2" key="2">
    <citation type="journal article" date="2021" name="PeerJ">
        <title>Extensive microbial diversity within the chicken gut microbiome revealed by metagenomics and culture.</title>
        <authorList>
            <person name="Gilroy R."/>
            <person name="Ravi A."/>
            <person name="Getino M."/>
            <person name="Pursley I."/>
            <person name="Horton D.L."/>
            <person name="Alikhan N.F."/>
            <person name="Baker D."/>
            <person name="Gharbi K."/>
            <person name="Hall N."/>
            <person name="Watson M."/>
            <person name="Adriaenssens E.M."/>
            <person name="Foster-Nyarko E."/>
            <person name="Jarju S."/>
            <person name="Secka A."/>
            <person name="Antonio M."/>
            <person name="Oren A."/>
            <person name="Chaudhuri R.R."/>
            <person name="La Ragione R."/>
            <person name="Hildebrand F."/>
            <person name="Pallen M.J."/>
        </authorList>
    </citation>
    <scope>NUCLEOTIDE SEQUENCE</scope>
    <source>
        <strain evidence="2">ChiSxjej1B13-7041</strain>
    </source>
</reference>
<protein>
    <submittedName>
        <fullName evidence="2">Sugar phosphate isomerase/epimerase</fullName>
    </submittedName>
</protein>